<comment type="caution">
    <text evidence="2">The sequence shown here is derived from an EMBL/GenBank/DDBJ whole genome shotgun (WGS) entry which is preliminary data.</text>
</comment>
<name>A0A829A9L6_ENTFC</name>
<dbReference type="RefSeq" id="WP_002342454.1">
    <property type="nucleotide sequence ID" value="NZ_KB029912.1"/>
</dbReference>
<dbReference type="EMBL" id="AHXS01000002">
    <property type="protein sequence ID" value="ELB41971.1"/>
    <property type="molecule type" value="Genomic_DNA"/>
</dbReference>
<accession>A0A829A9L6</accession>
<organism evidence="2 3">
    <name type="scientific">Enterococcus faecium EnGen0026</name>
    <dbReference type="NCBI Taxonomy" id="1138917"/>
    <lineage>
        <taxon>Bacteria</taxon>
        <taxon>Bacillati</taxon>
        <taxon>Bacillota</taxon>
        <taxon>Bacilli</taxon>
        <taxon>Lactobacillales</taxon>
        <taxon>Enterococcaceae</taxon>
        <taxon>Enterococcus</taxon>
    </lineage>
</organism>
<dbReference type="InterPro" id="IPR007345">
    <property type="entry name" value="Polysacch_pyruvyl_Trfase"/>
</dbReference>
<evidence type="ECO:0000313" key="3">
    <source>
        <dbReference type="Proteomes" id="UP000010504"/>
    </source>
</evidence>
<reference evidence="2 3" key="1">
    <citation type="submission" date="2012-12" db="EMBL/GenBank/DDBJ databases">
        <title>The Genome Sequence of Enterococcus faecium E2039.</title>
        <authorList>
            <consortium name="The Broad Institute Genome Sequencing Platform"/>
            <consortium name="The Broad Institute Genome Sequencing Center for Infectious Disease"/>
            <person name="Earl A.M."/>
            <person name="Gilmore M.S."/>
            <person name="van Schaik W."/>
            <person name="Lebreton F."/>
            <person name="Willems R.J."/>
            <person name="Walker B."/>
            <person name="Young S.K."/>
            <person name="Zeng Q."/>
            <person name="Gargeya S."/>
            <person name="Fitzgerald M."/>
            <person name="Haas B."/>
            <person name="Abouelleil A."/>
            <person name="Alvarado L."/>
            <person name="Arachchi H.M."/>
            <person name="Berlin A.M."/>
            <person name="Chapman S.B."/>
            <person name="Dewar J."/>
            <person name="Goldberg J."/>
            <person name="Griggs A."/>
            <person name="Gujja S."/>
            <person name="Hansen M."/>
            <person name="Howarth C."/>
            <person name="Imamovic A."/>
            <person name="Larimer J."/>
            <person name="McCowan C."/>
            <person name="Murphy C."/>
            <person name="Neiman D."/>
            <person name="Pearson M."/>
            <person name="Priest M."/>
            <person name="Roberts A."/>
            <person name="Saif S."/>
            <person name="Shea T."/>
            <person name="Sisk P."/>
            <person name="Sykes S."/>
            <person name="Wortman J."/>
            <person name="Nusbaum C."/>
            <person name="Birren B."/>
        </authorList>
    </citation>
    <scope>NUCLEOTIDE SEQUENCE [LARGE SCALE GENOMIC DNA]</scope>
    <source>
        <strain evidence="2 3">E2039</strain>
    </source>
</reference>
<sequence>MPFYFSNLILQFAFYKIKNRNLNKKRQINFIKFTRKNIKETEFLINKETKKEDLNNIDNKFDAFIIGSDQVWNYTFPRFSEFDFVTYSNRPKISYAASFGVSNIEERLKDLYRYGLTGIDYISVREEAGNKIVKDLIGVNPSVVLDPTMLLTVNEWRILTKNSELHIQQNYVVTYFLGDMTSEYSSYIENYARKKNLKIIHLGNIKDKKMWAIDPADFINLIDKAQAVFTDSFHACVFSIIFEKYFEVFERQSEMLSMNSRIDTLLKDFKIENRWNHLENDNKQEIDYSSVKKILNKRRKESLEFLDASLSKVQSSNNN</sequence>
<dbReference type="Proteomes" id="UP000010504">
    <property type="component" value="Unassembled WGS sequence"/>
</dbReference>
<protein>
    <recommendedName>
        <fullName evidence="1">Polysaccharide pyruvyl transferase domain-containing protein</fullName>
    </recommendedName>
</protein>
<dbReference type="AlphaFoldDB" id="A0A829A9L6"/>
<evidence type="ECO:0000313" key="2">
    <source>
        <dbReference type="EMBL" id="ELB41971.1"/>
    </source>
</evidence>
<dbReference type="Pfam" id="PF04230">
    <property type="entry name" value="PS_pyruv_trans"/>
    <property type="match status" value="1"/>
</dbReference>
<gene>
    <name evidence="2" type="ORF">OKA_02917</name>
</gene>
<proteinExistence type="predicted"/>
<evidence type="ECO:0000259" key="1">
    <source>
        <dbReference type="Pfam" id="PF04230"/>
    </source>
</evidence>
<feature type="domain" description="Polysaccharide pyruvyl transferase" evidence="1">
    <location>
        <begin position="28"/>
        <end position="246"/>
    </location>
</feature>